<dbReference type="Proteomes" id="UP000271031">
    <property type="component" value="Unassembled WGS sequence"/>
</dbReference>
<reference evidence="1 2" key="1">
    <citation type="submission" date="2018-10" db="EMBL/GenBank/DDBJ databases">
        <title>Phylogenomics of Brevibacillus.</title>
        <authorList>
            <person name="Dunlap C."/>
        </authorList>
    </citation>
    <scope>NUCLEOTIDE SEQUENCE [LARGE SCALE GENOMIC DNA]</scope>
    <source>
        <strain evidence="1 2">JCM 15716</strain>
    </source>
</reference>
<accession>A0A3M8DD58</accession>
<name>A0A3M8DD58_9BACL</name>
<sequence>MTLRLVKQFPNQRLAARNRHDERKACQLIEGDSVPIVRRGKGAGGEQCNHLVVGERNGLQLFGRTGDKTKMHRASRQPSLDLLVATFLHFQVDARIGGLKRMDETRKPACQNAGEAADDECTCV</sequence>
<dbReference type="AlphaFoldDB" id="A0A3M8DD58"/>
<evidence type="ECO:0000313" key="1">
    <source>
        <dbReference type="EMBL" id="RNB85974.1"/>
    </source>
</evidence>
<gene>
    <name evidence="1" type="ORF">EDM56_18430</name>
</gene>
<evidence type="ECO:0000313" key="2">
    <source>
        <dbReference type="Proteomes" id="UP000271031"/>
    </source>
</evidence>
<organism evidence="1 2">
    <name type="scientific">Brevibacillus fluminis</name>
    <dbReference type="NCBI Taxonomy" id="511487"/>
    <lineage>
        <taxon>Bacteria</taxon>
        <taxon>Bacillati</taxon>
        <taxon>Bacillota</taxon>
        <taxon>Bacilli</taxon>
        <taxon>Bacillales</taxon>
        <taxon>Paenibacillaceae</taxon>
        <taxon>Brevibacillus</taxon>
    </lineage>
</organism>
<protein>
    <submittedName>
        <fullName evidence="1">Uncharacterized protein</fullName>
    </submittedName>
</protein>
<proteinExistence type="predicted"/>
<dbReference type="EMBL" id="RHHQ01000013">
    <property type="protein sequence ID" value="RNB85974.1"/>
    <property type="molecule type" value="Genomic_DNA"/>
</dbReference>
<keyword evidence="2" id="KW-1185">Reference proteome</keyword>
<comment type="caution">
    <text evidence="1">The sequence shown here is derived from an EMBL/GenBank/DDBJ whole genome shotgun (WGS) entry which is preliminary data.</text>
</comment>